<feature type="compositionally biased region" description="Polar residues" evidence="1">
    <location>
        <begin position="38"/>
        <end position="55"/>
    </location>
</feature>
<accession>A0A6I3KR47</accession>
<evidence type="ECO:0000313" key="3">
    <source>
        <dbReference type="Proteomes" id="UP000440694"/>
    </source>
</evidence>
<evidence type="ECO:0000313" key="2">
    <source>
        <dbReference type="EMBL" id="MTD95191.1"/>
    </source>
</evidence>
<dbReference type="EMBL" id="WMBQ01000002">
    <property type="protein sequence ID" value="MTD95191.1"/>
    <property type="molecule type" value="Genomic_DNA"/>
</dbReference>
<organism evidence="2 3">
    <name type="scientific">Hyphomicrobium album</name>
    <dbReference type="NCBI Taxonomy" id="2665159"/>
    <lineage>
        <taxon>Bacteria</taxon>
        <taxon>Pseudomonadati</taxon>
        <taxon>Pseudomonadota</taxon>
        <taxon>Alphaproteobacteria</taxon>
        <taxon>Hyphomicrobiales</taxon>
        <taxon>Hyphomicrobiaceae</taxon>
        <taxon>Hyphomicrobium</taxon>
    </lineage>
</organism>
<protein>
    <recommendedName>
        <fullName evidence="4">Lipoprotein</fullName>
    </recommendedName>
</protein>
<proteinExistence type="predicted"/>
<sequence>MRVSLTPKAMAGALLAAGLCLGFGGCGVRGSLDPPPSATATGTAKSAEASGTQPESAAPPKPHDGFILDPLLR</sequence>
<dbReference type="Proteomes" id="UP000440694">
    <property type="component" value="Unassembled WGS sequence"/>
</dbReference>
<dbReference type="PROSITE" id="PS51257">
    <property type="entry name" value="PROKAR_LIPOPROTEIN"/>
    <property type="match status" value="1"/>
</dbReference>
<comment type="caution">
    <text evidence="2">The sequence shown here is derived from an EMBL/GenBank/DDBJ whole genome shotgun (WGS) entry which is preliminary data.</text>
</comment>
<dbReference type="AlphaFoldDB" id="A0A6I3KR47"/>
<name>A0A6I3KR47_9HYPH</name>
<reference evidence="2 3" key="1">
    <citation type="submission" date="2019-11" db="EMBL/GenBank/DDBJ databases">
        <title>Identification of a novel strain.</title>
        <authorList>
            <person name="Xu Q."/>
            <person name="Wang G."/>
        </authorList>
    </citation>
    <scope>NUCLEOTIDE SEQUENCE [LARGE SCALE GENOMIC DNA]</scope>
    <source>
        <strain evidence="3">xq</strain>
    </source>
</reference>
<evidence type="ECO:0008006" key="4">
    <source>
        <dbReference type="Google" id="ProtNLM"/>
    </source>
</evidence>
<feature type="compositionally biased region" description="Basic and acidic residues" evidence="1">
    <location>
        <begin position="61"/>
        <end position="73"/>
    </location>
</feature>
<gene>
    <name evidence="2" type="ORF">GIW81_12695</name>
</gene>
<evidence type="ECO:0000256" key="1">
    <source>
        <dbReference type="SAM" id="MobiDB-lite"/>
    </source>
</evidence>
<feature type="region of interest" description="Disordered" evidence="1">
    <location>
        <begin position="31"/>
        <end position="73"/>
    </location>
</feature>
<keyword evidence="3" id="KW-1185">Reference proteome</keyword>
<dbReference type="RefSeq" id="WP_154739755.1">
    <property type="nucleotide sequence ID" value="NZ_WMBQ01000002.1"/>
</dbReference>